<dbReference type="PRINTS" id="PR00359">
    <property type="entry name" value="BP450"/>
</dbReference>
<protein>
    <submittedName>
        <fullName evidence="3">Cytochrome P450</fullName>
        <ecNumber evidence="3">1.14.-.-</ecNumber>
    </submittedName>
</protein>
<dbReference type="PROSITE" id="PS00086">
    <property type="entry name" value="CYTOCHROME_P450"/>
    <property type="match status" value="1"/>
</dbReference>
<keyword evidence="2" id="KW-0349">Heme</keyword>
<keyword evidence="2" id="KW-0408">Iron</keyword>
<evidence type="ECO:0000256" key="1">
    <source>
        <dbReference type="ARBA" id="ARBA00010617"/>
    </source>
</evidence>
<dbReference type="Gene3D" id="1.10.630.10">
    <property type="entry name" value="Cytochrome P450"/>
    <property type="match status" value="1"/>
</dbReference>
<keyword evidence="2" id="KW-0479">Metal-binding</keyword>
<dbReference type="SUPFAM" id="SSF48264">
    <property type="entry name" value="Cytochrome P450"/>
    <property type="match status" value="1"/>
</dbReference>
<dbReference type="PANTHER" id="PTHR46696:SF1">
    <property type="entry name" value="CYTOCHROME P450 YJIB-RELATED"/>
    <property type="match status" value="1"/>
</dbReference>
<dbReference type="InterPro" id="IPR036396">
    <property type="entry name" value="Cyt_P450_sf"/>
</dbReference>
<dbReference type="EMBL" id="JBHSPA010000080">
    <property type="protein sequence ID" value="MFC5832478.1"/>
    <property type="molecule type" value="Genomic_DNA"/>
</dbReference>
<dbReference type="InterPro" id="IPR001128">
    <property type="entry name" value="Cyt_P450"/>
</dbReference>
<evidence type="ECO:0000313" key="3">
    <source>
        <dbReference type="EMBL" id="MFC5832478.1"/>
    </source>
</evidence>
<comment type="caution">
    <text evidence="3">The sequence shown here is derived from an EMBL/GenBank/DDBJ whole genome shotgun (WGS) entry which is preliminary data.</text>
</comment>
<organism evidence="3 4">
    <name type="scientific">Nonomuraea insulae</name>
    <dbReference type="NCBI Taxonomy" id="1616787"/>
    <lineage>
        <taxon>Bacteria</taxon>
        <taxon>Bacillati</taxon>
        <taxon>Actinomycetota</taxon>
        <taxon>Actinomycetes</taxon>
        <taxon>Streptosporangiales</taxon>
        <taxon>Streptosporangiaceae</taxon>
        <taxon>Nonomuraea</taxon>
    </lineage>
</organism>
<dbReference type="Pfam" id="PF00067">
    <property type="entry name" value="p450"/>
    <property type="match status" value="1"/>
</dbReference>
<dbReference type="RefSeq" id="WP_379521920.1">
    <property type="nucleotide sequence ID" value="NZ_JBHSPA010000080.1"/>
</dbReference>
<dbReference type="EC" id="1.14.-.-" evidence="3"/>
<evidence type="ECO:0000256" key="2">
    <source>
        <dbReference type="RuleBase" id="RU000461"/>
    </source>
</evidence>
<keyword evidence="2" id="KW-0503">Monooxygenase</keyword>
<name>A0ABW1D5H4_9ACTN</name>
<comment type="similarity">
    <text evidence="1 2">Belongs to the cytochrome P450 family.</text>
</comment>
<proteinExistence type="inferred from homology"/>
<accession>A0ABW1D5H4</accession>
<gene>
    <name evidence="3" type="ORF">ACFPZ3_52235</name>
</gene>
<keyword evidence="2 3" id="KW-0560">Oxidoreductase</keyword>
<dbReference type="PANTHER" id="PTHR46696">
    <property type="entry name" value="P450, PUTATIVE (EUROFUNG)-RELATED"/>
    <property type="match status" value="1"/>
</dbReference>
<dbReference type="InterPro" id="IPR002397">
    <property type="entry name" value="Cyt_P450_B"/>
</dbReference>
<dbReference type="PRINTS" id="PR00385">
    <property type="entry name" value="P450"/>
</dbReference>
<dbReference type="InterPro" id="IPR017972">
    <property type="entry name" value="Cyt_P450_CS"/>
</dbReference>
<sequence>MADDTFPWRRTCPFAPPEQYKDLPPVSRHELASGRPAWLVAGYEEVRQVLSDPHISSDRTRPDFPVVFPAAQRALGKARVKPSYGGMDRPEHTMHRQFVAGEFTVRRVETMRPRVRAIVTEHVEAMLAGPKPADLVEALALPVPSLVICELLGVPYEDRDDFQRRTRLILSRGSDPRESTEAFVGLMTYLDGLVTAKRERPDGEDLLGRLIAKYVEAGVYDREQMVSLASGLLIAGHETTANMIALGTVALLEHPDQLAELRRDPALTRNAVDELLRYFSVADLVTARVATGDIEVGGVRIRAGESVLSLGAAADRDPAAFDRPDELDVRRDAAHHVAFGYGIHQCLGQNLARMELEIVFDTLFGRVPDLRLASALEELPFKTDGIMFGLHALPVTW</sequence>
<keyword evidence="4" id="KW-1185">Reference proteome</keyword>
<evidence type="ECO:0000313" key="4">
    <source>
        <dbReference type="Proteomes" id="UP001596058"/>
    </source>
</evidence>
<dbReference type="Proteomes" id="UP001596058">
    <property type="component" value="Unassembled WGS sequence"/>
</dbReference>
<dbReference type="CDD" id="cd11030">
    <property type="entry name" value="CYP105-like"/>
    <property type="match status" value="1"/>
</dbReference>
<reference evidence="4" key="1">
    <citation type="journal article" date="2019" name="Int. J. Syst. Evol. Microbiol.">
        <title>The Global Catalogue of Microorganisms (GCM) 10K type strain sequencing project: providing services to taxonomists for standard genome sequencing and annotation.</title>
        <authorList>
            <consortium name="The Broad Institute Genomics Platform"/>
            <consortium name="The Broad Institute Genome Sequencing Center for Infectious Disease"/>
            <person name="Wu L."/>
            <person name="Ma J."/>
        </authorList>
    </citation>
    <scope>NUCLEOTIDE SEQUENCE [LARGE SCALE GENOMIC DNA]</scope>
    <source>
        <strain evidence="4">CCUG 53903</strain>
    </source>
</reference>
<dbReference type="GO" id="GO:0016491">
    <property type="term" value="F:oxidoreductase activity"/>
    <property type="evidence" value="ECO:0007669"/>
    <property type="project" value="UniProtKB-KW"/>
</dbReference>